<proteinExistence type="predicted"/>
<dbReference type="PANTHER" id="PTHR30160">
    <property type="entry name" value="TETRAACYLDISACCHARIDE 4'-KINASE-RELATED"/>
    <property type="match status" value="1"/>
</dbReference>
<keyword evidence="4" id="KW-1185">Reference proteome</keyword>
<dbReference type="PANTHER" id="PTHR30160:SF22">
    <property type="entry name" value="LIPOPOLYSACCHARIDE CORE BIOSYNTHESIS PROTEIN"/>
    <property type="match status" value="1"/>
</dbReference>
<gene>
    <name evidence="3" type="ORF">ACFSSE_17940</name>
</gene>
<keyword evidence="1" id="KW-0328">Glycosyltransferase</keyword>
<dbReference type="InterPro" id="IPR002201">
    <property type="entry name" value="Glyco_trans_9"/>
</dbReference>
<evidence type="ECO:0000256" key="1">
    <source>
        <dbReference type="ARBA" id="ARBA00022676"/>
    </source>
</evidence>
<keyword evidence="2" id="KW-0808">Transferase</keyword>
<protein>
    <submittedName>
        <fullName evidence="3">Glycosyltransferase family 9 protein</fullName>
    </submittedName>
</protein>
<name>A0ABW5TWS7_9SPHI</name>
<dbReference type="EMBL" id="JBHULV010000058">
    <property type="protein sequence ID" value="MFD2733594.1"/>
    <property type="molecule type" value="Genomic_DNA"/>
</dbReference>
<evidence type="ECO:0000313" key="3">
    <source>
        <dbReference type="EMBL" id="MFD2733594.1"/>
    </source>
</evidence>
<reference evidence="4" key="1">
    <citation type="journal article" date="2019" name="Int. J. Syst. Evol. Microbiol.">
        <title>The Global Catalogue of Microorganisms (GCM) 10K type strain sequencing project: providing services to taxonomists for standard genome sequencing and annotation.</title>
        <authorList>
            <consortium name="The Broad Institute Genomics Platform"/>
            <consortium name="The Broad Institute Genome Sequencing Center for Infectious Disease"/>
            <person name="Wu L."/>
            <person name="Ma J."/>
        </authorList>
    </citation>
    <scope>NUCLEOTIDE SEQUENCE [LARGE SCALE GENOMIC DNA]</scope>
    <source>
        <strain evidence="4">KCTC 42456</strain>
    </source>
</reference>
<sequence length="345" mass="39478">MDKKRKILIIRFSAMGDVAMTAPVVKQIVQQNPEIEFVYLSRRLFEPFFSDIVRLAFQHFDPKAYKGLSGLYRLYRHLRKLNITDVADLHFNLRSRIISFFFRLGGIKVAHLDKGRNEKKQLISKNSKILRPLKPMWMRYIEVFENLGLKAVINGIENTELEAILPQVEAITGVKGNSKWVGISPFAQHLQKIYPKEKMSEVVKALSEQNIKTFIFGGGEEERNIADEWQKKYFNCFSAIEKIKLNDELNLIAQLDAMISMDSAGMHFASLKNIPVVSVWGATHPFAGFLGFGQNGENCVQAEISCRPCSIYGNKPCFRNDIACMQLIEPKQIINKTLHLLKTHE</sequence>
<accession>A0ABW5TWS7</accession>
<dbReference type="InterPro" id="IPR051199">
    <property type="entry name" value="LPS_LOS_Heptosyltrfase"/>
</dbReference>
<dbReference type="Gene3D" id="3.40.50.2000">
    <property type="entry name" value="Glycogen Phosphorylase B"/>
    <property type="match status" value="2"/>
</dbReference>
<dbReference type="Proteomes" id="UP001597546">
    <property type="component" value="Unassembled WGS sequence"/>
</dbReference>
<dbReference type="SUPFAM" id="SSF53756">
    <property type="entry name" value="UDP-Glycosyltransferase/glycogen phosphorylase"/>
    <property type="match status" value="1"/>
</dbReference>
<evidence type="ECO:0000256" key="2">
    <source>
        <dbReference type="ARBA" id="ARBA00022679"/>
    </source>
</evidence>
<comment type="caution">
    <text evidence="3">The sequence shown here is derived from an EMBL/GenBank/DDBJ whole genome shotgun (WGS) entry which is preliminary data.</text>
</comment>
<dbReference type="CDD" id="cd03789">
    <property type="entry name" value="GT9_LPS_heptosyltransferase"/>
    <property type="match status" value="1"/>
</dbReference>
<dbReference type="RefSeq" id="WP_379042568.1">
    <property type="nucleotide sequence ID" value="NZ_JBHSKW010000025.1"/>
</dbReference>
<dbReference type="Pfam" id="PF01075">
    <property type="entry name" value="Glyco_transf_9"/>
    <property type="match status" value="1"/>
</dbReference>
<evidence type="ECO:0000313" key="4">
    <source>
        <dbReference type="Proteomes" id="UP001597546"/>
    </source>
</evidence>
<organism evidence="3 4">
    <name type="scientific">Pedobacter alpinus</name>
    <dbReference type="NCBI Taxonomy" id="1590643"/>
    <lineage>
        <taxon>Bacteria</taxon>
        <taxon>Pseudomonadati</taxon>
        <taxon>Bacteroidota</taxon>
        <taxon>Sphingobacteriia</taxon>
        <taxon>Sphingobacteriales</taxon>
        <taxon>Sphingobacteriaceae</taxon>
        <taxon>Pedobacter</taxon>
    </lineage>
</organism>